<comment type="cofactor">
    <cofactor evidence="6">
        <name>FMN</name>
        <dbReference type="ChEBI" id="CHEBI:58210"/>
    </cofactor>
</comment>
<evidence type="ECO:0000256" key="3">
    <source>
        <dbReference type="ARBA" id="ARBA00022630"/>
    </source>
</evidence>
<dbReference type="PIRSF" id="PIRSF006091">
    <property type="entry name" value="E_trnsport_RnfG"/>
    <property type="match status" value="1"/>
</dbReference>
<dbReference type="NCBIfam" id="NF002519">
    <property type="entry name" value="PRK01908.1"/>
    <property type="match status" value="1"/>
</dbReference>
<comment type="caution">
    <text evidence="9">The sequence shown here is derived from an EMBL/GenBank/DDBJ whole genome shotgun (WGS) entry which is preliminary data.</text>
</comment>
<dbReference type="EC" id="7.-.-.-" evidence="6"/>
<evidence type="ECO:0000256" key="1">
    <source>
        <dbReference type="ARBA" id="ARBA00022448"/>
    </source>
</evidence>
<comment type="function">
    <text evidence="6">Part of a membrane-bound complex that couples electron transfer with translocation of ions across the membrane.</text>
</comment>
<dbReference type="GO" id="GO:0010181">
    <property type="term" value="F:FMN binding"/>
    <property type="evidence" value="ECO:0007669"/>
    <property type="project" value="InterPro"/>
</dbReference>
<dbReference type="RefSeq" id="WP_120353931.1">
    <property type="nucleotide sequence ID" value="NZ_RAQO01000004.1"/>
</dbReference>
<feature type="chain" id="PRO_5018985419" description="Ion-translocating oxidoreductase complex subunit G" evidence="7">
    <location>
        <begin position="32"/>
        <end position="225"/>
    </location>
</feature>
<reference evidence="9 10" key="1">
    <citation type="submission" date="2018-09" db="EMBL/GenBank/DDBJ databases">
        <authorList>
            <person name="Wang Z."/>
        </authorList>
    </citation>
    <scope>NUCLEOTIDE SEQUENCE [LARGE SCALE GENOMIC DNA]</scope>
    <source>
        <strain evidence="9 10">ALS 81</strain>
    </source>
</reference>
<dbReference type="SMART" id="SM00900">
    <property type="entry name" value="FMN_bind"/>
    <property type="match status" value="1"/>
</dbReference>
<dbReference type="Pfam" id="PF04205">
    <property type="entry name" value="FMN_bind"/>
    <property type="match status" value="1"/>
</dbReference>
<keyword evidence="6" id="KW-0812">Transmembrane</keyword>
<dbReference type="EMBL" id="RAQO01000004">
    <property type="protein sequence ID" value="RKF19927.1"/>
    <property type="molecule type" value="Genomic_DNA"/>
</dbReference>
<dbReference type="InterPro" id="IPR010209">
    <property type="entry name" value="Ion_transpt_RnfG/RsxG"/>
</dbReference>
<dbReference type="HAMAP" id="MF_00479">
    <property type="entry name" value="RsxG_RnfG"/>
    <property type="match status" value="1"/>
</dbReference>
<evidence type="ECO:0000259" key="8">
    <source>
        <dbReference type="SMART" id="SM00900"/>
    </source>
</evidence>
<feature type="modified residue" description="FMN phosphoryl threonine" evidence="6">
    <location>
        <position position="182"/>
    </location>
</feature>
<evidence type="ECO:0000256" key="2">
    <source>
        <dbReference type="ARBA" id="ARBA00022553"/>
    </source>
</evidence>
<name>A0A420EGX7_9ALTE</name>
<feature type="domain" description="FMN-binding" evidence="8">
    <location>
        <begin position="107"/>
        <end position="199"/>
    </location>
</feature>
<keyword evidence="5 6" id="KW-0249">Electron transport</keyword>
<keyword evidence="2 6" id="KW-0597">Phosphoprotein</keyword>
<keyword evidence="4 6" id="KW-0288">FMN</keyword>
<dbReference type="NCBIfam" id="TIGR01947">
    <property type="entry name" value="rnfG"/>
    <property type="match status" value="1"/>
</dbReference>
<keyword evidence="6" id="KW-0472">Membrane</keyword>
<dbReference type="PANTHER" id="PTHR36118:SF1">
    <property type="entry name" value="ION-TRANSLOCATING OXIDOREDUCTASE COMPLEX SUBUNIT G"/>
    <property type="match status" value="1"/>
</dbReference>
<comment type="subcellular location">
    <subcellularLocation>
        <location evidence="6">Cell inner membrane</location>
        <topology evidence="6">Single-pass membrane protein</topology>
    </subcellularLocation>
</comment>
<dbReference type="GO" id="GO:0005886">
    <property type="term" value="C:plasma membrane"/>
    <property type="evidence" value="ECO:0007669"/>
    <property type="project" value="UniProtKB-SubCell"/>
</dbReference>
<proteinExistence type="inferred from homology"/>
<dbReference type="OrthoDB" id="9784165at2"/>
<keyword evidence="6" id="KW-1003">Cell membrane</keyword>
<dbReference type="PANTHER" id="PTHR36118">
    <property type="entry name" value="ION-TRANSLOCATING OXIDOREDUCTASE COMPLEX SUBUNIT G"/>
    <property type="match status" value="1"/>
</dbReference>
<feature type="signal peptide" evidence="7">
    <location>
        <begin position="1"/>
        <end position="31"/>
    </location>
</feature>
<keyword evidence="3 6" id="KW-0285">Flavoprotein</keyword>
<evidence type="ECO:0000313" key="10">
    <source>
        <dbReference type="Proteomes" id="UP000286482"/>
    </source>
</evidence>
<dbReference type="AlphaFoldDB" id="A0A420EGX7"/>
<keyword evidence="6" id="KW-1278">Translocase</keyword>
<keyword evidence="10" id="KW-1185">Reference proteome</keyword>
<keyword evidence="7" id="KW-0732">Signal</keyword>
<dbReference type="Proteomes" id="UP000286482">
    <property type="component" value="Unassembled WGS sequence"/>
</dbReference>
<evidence type="ECO:0000313" key="9">
    <source>
        <dbReference type="EMBL" id="RKF19927.1"/>
    </source>
</evidence>
<dbReference type="InterPro" id="IPR007329">
    <property type="entry name" value="FMN-bd"/>
</dbReference>
<dbReference type="GO" id="GO:0022900">
    <property type="term" value="P:electron transport chain"/>
    <property type="evidence" value="ECO:0007669"/>
    <property type="project" value="UniProtKB-UniRule"/>
</dbReference>
<comment type="subunit">
    <text evidence="6">The complex is composed of six subunits: RnfA, RnfB, RnfC, RnfD, RnfE and RnfG.</text>
</comment>
<evidence type="ECO:0000256" key="4">
    <source>
        <dbReference type="ARBA" id="ARBA00022643"/>
    </source>
</evidence>
<keyword evidence="1 6" id="KW-0813">Transport</keyword>
<dbReference type="GO" id="GO:0009055">
    <property type="term" value="F:electron transfer activity"/>
    <property type="evidence" value="ECO:0007669"/>
    <property type="project" value="InterPro"/>
</dbReference>
<evidence type="ECO:0000256" key="6">
    <source>
        <dbReference type="HAMAP-Rule" id="MF_00479"/>
    </source>
</evidence>
<keyword evidence="6" id="KW-0997">Cell inner membrane</keyword>
<comment type="similarity">
    <text evidence="6">Belongs to the RnfG family.</text>
</comment>
<protein>
    <recommendedName>
        <fullName evidence="6">Ion-translocating oxidoreductase complex subunit G</fullName>
        <ecNumber evidence="6">7.-.-.-</ecNumber>
    </recommendedName>
    <alternativeName>
        <fullName evidence="6">Rnf electron transport complex subunit G</fullName>
    </alternativeName>
</protein>
<gene>
    <name evidence="9" type="primary">rsxG</name>
    <name evidence="6" type="synonym">rnfG</name>
    <name evidence="9" type="ORF">DBZ36_05585</name>
</gene>
<accession>A0A420EGX7</accession>
<evidence type="ECO:0000256" key="7">
    <source>
        <dbReference type="SAM" id="SignalP"/>
    </source>
</evidence>
<organism evidence="9 10">
    <name type="scientific">Alginatibacterium sediminis</name>
    <dbReference type="NCBI Taxonomy" id="2164068"/>
    <lineage>
        <taxon>Bacteria</taxon>
        <taxon>Pseudomonadati</taxon>
        <taxon>Pseudomonadota</taxon>
        <taxon>Gammaproteobacteria</taxon>
        <taxon>Alteromonadales</taxon>
        <taxon>Alteromonadaceae</taxon>
        <taxon>Alginatibacterium</taxon>
    </lineage>
</organism>
<sequence length="225" mass="25035">MKSSSTSPRSIMKLALSLASFGFVATSLVVATHWATKEAIEQQRKQQLIKGFSQVLPQNMLDQNLLERCILLEQDPLLGSDQKKSVWLAKEQDKVVAMVFQTTAPDGYNGDIDLLLASDLTQKVLDVRVISHKETPGLGDRIDIRKSDWIKSFSEKSLHESNDSRWAVTKDGGMFDGFTGATITPRAVVKAVKNTLVYQGMHQSEILEQAYNCGDDSMLKDDQDD</sequence>
<keyword evidence="6" id="KW-1133">Transmembrane helix</keyword>
<evidence type="ECO:0000256" key="5">
    <source>
        <dbReference type="ARBA" id="ARBA00022982"/>
    </source>
</evidence>